<dbReference type="GO" id="GO:0008380">
    <property type="term" value="P:RNA splicing"/>
    <property type="evidence" value="ECO:0007669"/>
    <property type="project" value="UniProtKB-KW"/>
</dbReference>
<evidence type="ECO:0000256" key="1">
    <source>
        <dbReference type="ARBA" id="ARBA00022664"/>
    </source>
</evidence>
<evidence type="ECO:0000256" key="4">
    <source>
        <dbReference type="PROSITE-ProRule" id="PRU00176"/>
    </source>
</evidence>
<dbReference type="Gene3D" id="3.30.70.330">
    <property type="match status" value="1"/>
</dbReference>
<accession>A0AAV5MYT5</accession>
<sequence>MAYQEDYGGDGGEQRQSSTAKSGHAATGEKSLTTRLPMYDRGLLKNATSYLFTNFPENWSPKRLWYLFATYGAGQGRIVDVFIPKRKDRKGNSFGFVRFSEVKNKARLEKSLRMICFGTEKIRVALATDRKPSHPNPKPPRILPPPPPPATFKMRSFAEVLLNSPPPQKNFNQNSPQPQPTGSTEEKRAEKVTLVLDEELEDCSWLQNCATGEVHTPDLIPGLQQVLWENGFSFIRITPMGGCKILLSTDDMNLTTRFIEEEGAWWSKWFKRIKP</sequence>
<dbReference type="AlphaFoldDB" id="A0AAV5MYT5"/>
<organism evidence="7 8">
    <name type="scientific">Rubroshorea leprosula</name>
    <dbReference type="NCBI Taxonomy" id="152421"/>
    <lineage>
        <taxon>Eukaryota</taxon>
        <taxon>Viridiplantae</taxon>
        <taxon>Streptophyta</taxon>
        <taxon>Embryophyta</taxon>
        <taxon>Tracheophyta</taxon>
        <taxon>Spermatophyta</taxon>
        <taxon>Magnoliopsida</taxon>
        <taxon>eudicotyledons</taxon>
        <taxon>Gunneridae</taxon>
        <taxon>Pentapetalae</taxon>
        <taxon>rosids</taxon>
        <taxon>malvids</taxon>
        <taxon>Malvales</taxon>
        <taxon>Dipterocarpaceae</taxon>
        <taxon>Rubroshorea</taxon>
    </lineage>
</organism>
<evidence type="ECO:0000313" key="7">
    <source>
        <dbReference type="EMBL" id="GKV54008.1"/>
    </source>
</evidence>
<dbReference type="GO" id="GO:0003723">
    <property type="term" value="F:RNA binding"/>
    <property type="evidence" value="ECO:0007669"/>
    <property type="project" value="UniProtKB-UniRule"/>
</dbReference>
<dbReference type="CDD" id="cd00590">
    <property type="entry name" value="RRM_SF"/>
    <property type="match status" value="1"/>
</dbReference>
<dbReference type="PROSITE" id="PS50102">
    <property type="entry name" value="RRM"/>
    <property type="match status" value="1"/>
</dbReference>
<comment type="caution">
    <text evidence="7">The sequence shown here is derived from an EMBL/GenBank/DDBJ whole genome shotgun (WGS) entry which is preliminary data.</text>
</comment>
<dbReference type="Proteomes" id="UP001054252">
    <property type="component" value="Unassembled WGS sequence"/>
</dbReference>
<evidence type="ECO:0000256" key="5">
    <source>
        <dbReference type="SAM" id="MobiDB-lite"/>
    </source>
</evidence>
<feature type="compositionally biased region" description="Pro residues" evidence="5">
    <location>
        <begin position="134"/>
        <end position="149"/>
    </location>
</feature>
<dbReference type="InterPro" id="IPR050907">
    <property type="entry name" value="SRSF"/>
</dbReference>
<dbReference type="GO" id="GO:0006397">
    <property type="term" value="P:mRNA processing"/>
    <property type="evidence" value="ECO:0007669"/>
    <property type="project" value="UniProtKB-KW"/>
</dbReference>
<proteinExistence type="predicted"/>
<gene>
    <name evidence="7" type="ORF">SLEP1_g60518</name>
</gene>
<feature type="non-terminal residue" evidence="7">
    <location>
        <position position="275"/>
    </location>
</feature>
<keyword evidence="2" id="KW-0747">Spliceosome</keyword>
<dbReference type="GO" id="GO:0005681">
    <property type="term" value="C:spliceosomal complex"/>
    <property type="evidence" value="ECO:0007669"/>
    <property type="project" value="UniProtKB-KW"/>
</dbReference>
<keyword evidence="3" id="KW-0508">mRNA splicing</keyword>
<name>A0AAV5MYT5_9ROSI</name>
<reference evidence="7 8" key="1">
    <citation type="journal article" date="2021" name="Commun. Biol.">
        <title>The genome of Shorea leprosula (Dipterocarpaceae) highlights the ecological relevance of drought in aseasonal tropical rainforests.</title>
        <authorList>
            <person name="Ng K.K.S."/>
            <person name="Kobayashi M.J."/>
            <person name="Fawcett J.A."/>
            <person name="Hatakeyama M."/>
            <person name="Paape T."/>
            <person name="Ng C.H."/>
            <person name="Ang C.C."/>
            <person name="Tnah L.H."/>
            <person name="Lee C.T."/>
            <person name="Nishiyama T."/>
            <person name="Sese J."/>
            <person name="O'Brien M.J."/>
            <person name="Copetti D."/>
            <person name="Mohd Noor M.I."/>
            <person name="Ong R.C."/>
            <person name="Putra M."/>
            <person name="Sireger I.Z."/>
            <person name="Indrioko S."/>
            <person name="Kosugi Y."/>
            <person name="Izuno A."/>
            <person name="Isagi Y."/>
            <person name="Lee S.L."/>
            <person name="Shimizu K.K."/>
        </authorList>
    </citation>
    <scope>NUCLEOTIDE SEQUENCE [LARGE SCALE GENOMIC DNA]</scope>
    <source>
        <strain evidence="7">214</strain>
    </source>
</reference>
<dbReference type="InterPro" id="IPR012677">
    <property type="entry name" value="Nucleotide-bd_a/b_plait_sf"/>
</dbReference>
<feature type="region of interest" description="Disordered" evidence="5">
    <location>
        <begin position="128"/>
        <end position="149"/>
    </location>
</feature>
<dbReference type="InterPro" id="IPR035979">
    <property type="entry name" value="RBD_domain_sf"/>
</dbReference>
<evidence type="ECO:0000256" key="3">
    <source>
        <dbReference type="ARBA" id="ARBA00023187"/>
    </source>
</evidence>
<feature type="region of interest" description="Disordered" evidence="5">
    <location>
        <begin position="163"/>
        <end position="189"/>
    </location>
</feature>
<dbReference type="EMBL" id="BPVZ01002721">
    <property type="protein sequence ID" value="GKV54008.1"/>
    <property type="molecule type" value="Genomic_DNA"/>
</dbReference>
<keyword evidence="8" id="KW-1185">Reference proteome</keyword>
<feature type="domain" description="RRM" evidence="6">
    <location>
        <begin position="48"/>
        <end position="129"/>
    </location>
</feature>
<protein>
    <recommendedName>
        <fullName evidence="6">RRM domain-containing protein</fullName>
    </recommendedName>
</protein>
<dbReference type="PANTHER" id="PTHR23147">
    <property type="entry name" value="SERINE/ARGININE RICH SPLICING FACTOR"/>
    <property type="match status" value="1"/>
</dbReference>
<evidence type="ECO:0000259" key="6">
    <source>
        <dbReference type="PROSITE" id="PS50102"/>
    </source>
</evidence>
<keyword evidence="1" id="KW-0507">mRNA processing</keyword>
<evidence type="ECO:0000256" key="2">
    <source>
        <dbReference type="ARBA" id="ARBA00022728"/>
    </source>
</evidence>
<dbReference type="SUPFAM" id="SSF54928">
    <property type="entry name" value="RNA-binding domain, RBD"/>
    <property type="match status" value="1"/>
</dbReference>
<dbReference type="InterPro" id="IPR000504">
    <property type="entry name" value="RRM_dom"/>
</dbReference>
<feature type="region of interest" description="Disordered" evidence="5">
    <location>
        <begin position="1"/>
        <end position="31"/>
    </location>
</feature>
<keyword evidence="4" id="KW-0694">RNA-binding</keyword>
<feature type="compositionally biased region" description="Polar residues" evidence="5">
    <location>
        <begin position="169"/>
        <end position="183"/>
    </location>
</feature>
<evidence type="ECO:0000313" key="8">
    <source>
        <dbReference type="Proteomes" id="UP001054252"/>
    </source>
</evidence>